<dbReference type="OrthoDB" id="3525185at2759"/>
<evidence type="ECO:0000256" key="4">
    <source>
        <dbReference type="ARBA" id="ARBA00023242"/>
    </source>
</evidence>
<dbReference type="Proteomes" id="UP000326565">
    <property type="component" value="Unassembled WGS sequence"/>
</dbReference>
<evidence type="ECO:0000313" key="7">
    <source>
        <dbReference type="EMBL" id="KAB8068948.1"/>
    </source>
</evidence>
<sequence length="487" mass="54744">MVGVPHSNGCRACLERRVKCDESQPQCQRCMARGYRCPGYQKALIYYIATPSTYRKQRGPYPYPARCKDHRRHPNQEMKPNSRPLLPHTSIDETLNPSLNGNAFEMQQKEIFFRFVDAKFAGLYYSWSTRVDVTWMDFVRRHSVSTPNALIWSVRCLSMFYIGWIHKDRDKVASSRSMYGRGLQTLSHALQSPTAVKSDATLAAAIMLSIYEMLDGTGPQSWLTHSSGISTLLRLRGPNVHKYGFGRTQLISCRGFLVADALIRAEPCFLAEAEWRSMLQGTIIEERKSGRGSWLGDLVENAFIEIAACPGLLARTRSMVAESRDTGVPQRELLVIEIIRHLERLKELHDQLDLLVHGPVQNAHFQDRLELVGPIPAKIANTLARSSLRGARIAIALLEQLLVLVQPNCSRWPAHVKPTSRFAYAWSASAVVSATRMLGLRTLGCKDKSDDSVEADQACVLDWPDTMALSMGMLALNPRSIDIAQYL</sequence>
<dbReference type="SMART" id="SM00066">
    <property type="entry name" value="GAL4"/>
    <property type="match status" value="1"/>
</dbReference>
<dbReference type="Gene3D" id="4.10.240.10">
    <property type="entry name" value="Zn(2)-C6 fungal-type DNA-binding domain"/>
    <property type="match status" value="1"/>
</dbReference>
<evidence type="ECO:0000259" key="6">
    <source>
        <dbReference type="PROSITE" id="PS50048"/>
    </source>
</evidence>
<dbReference type="EMBL" id="ML732365">
    <property type="protein sequence ID" value="KAB8068948.1"/>
    <property type="molecule type" value="Genomic_DNA"/>
</dbReference>
<dbReference type="PANTHER" id="PTHR38111">
    <property type="entry name" value="ZN(2)-C6 FUNGAL-TYPE DOMAIN-CONTAINING PROTEIN-RELATED"/>
    <property type="match status" value="1"/>
</dbReference>
<dbReference type="PANTHER" id="PTHR38111:SF6">
    <property type="entry name" value="FINGER DOMAIN PROTEIN, PUTATIVE (AFU_ORTHOLOGUE AFUA_8G01940)-RELATED"/>
    <property type="match status" value="1"/>
</dbReference>
<evidence type="ECO:0000256" key="2">
    <source>
        <dbReference type="ARBA" id="ARBA00023125"/>
    </source>
</evidence>
<keyword evidence="8" id="KW-1185">Reference proteome</keyword>
<keyword evidence="1" id="KW-0805">Transcription regulation</keyword>
<feature type="region of interest" description="Disordered" evidence="5">
    <location>
        <begin position="70"/>
        <end position="89"/>
    </location>
</feature>
<dbReference type="Pfam" id="PF11951">
    <property type="entry name" value="Fungal_trans_2"/>
    <property type="match status" value="1"/>
</dbReference>
<dbReference type="GO" id="GO:0003677">
    <property type="term" value="F:DNA binding"/>
    <property type="evidence" value="ECO:0007669"/>
    <property type="project" value="UniProtKB-KW"/>
</dbReference>
<evidence type="ECO:0000256" key="5">
    <source>
        <dbReference type="SAM" id="MobiDB-lite"/>
    </source>
</evidence>
<keyword evidence="2" id="KW-0238">DNA-binding</keyword>
<dbReference type="GO" id="GO:0008270">
    <property type="term" value="F:zinc ion binding"/>
    <property type="evidence" value="ECO:0007669"/>
    <property type="project" value="InterPro"/>
</dbReference>
<keyword evidence="3" id="KW-0804">Transcription</keyword>
<dbReference type="InterPro" id="IPR053178">
    <property type="entry name" value="Osmoadaptation_assoc"/>
</dbReference>
<feature type="domain" description="Zn(2)-C6 fungal-type" evidence="6">
    <location>
        <begin position="9"/>
        <end position="37"/>
    </location>
</feature>
<dbReference type="InterPro" id="IPR036864">
    <property type="entry name" value="Zn2-C6_fun-type_DNA-bd_sf"/>
</dbReference>
<dbReference type="InterPro" id="IPR021858">
    <property type="entry name" value="Fun_TF"/>
</dbReference>
<evidence type="ECO:0000313" key="8">
    <source>
        <dbReference type="Proteomes" id="UP000326565"/>
    </source>
</evidence>
<reference evidence="7 8" key="1">
    <citation type="submission" date="2019-04" db="EMBL/GenBank/DDBJ databases">
        <title>Friends and foes A comparative genomics study of 23 Aspergillus species from section Flavi.</title>
        <authorList>
            <consortium name="DOE Joint Genome Institute"/>
            <person name="Kjaerbolling I."/>
            <person name="Vesth T."/>
            <person name="Frisvad J.C."/>
            <person name="Nybo J.L."/>
            <person name="Theobald S."/>
            <person name="Kildgaard S."/>
            <person name="Isbrandt T."/>
            <person name="Kuo A."/>
            <person name="Sato A."/>
            <person name="Lyhne E.K."/>
            <person name="Kogle M.E."/>
            <person name="Wiebenga A."/>
            <person name="Kun R.S."/>
            <person name="Lubbers R.J."/>
            <person name="Makela M.R."/>
            <person name="Barry K."/>
            <person name="Chovatia M."/>
            <person name="Clum A."/>
            <person name="Daum C."/>
            <person name="Haridas S."/>
            <person name="He G."/>
            <person name="LaButti K."/>
            <person name="Lipzen A."/>
            <person name="Mondo S."/>
            <person name="Riley R."/>
            <person name="Salamov A."/>
            <person name="Simmons B.A."/>
            <person name="Magnuson J.K."/>
            <person name="Henrissat B."/>
            <person name="Mortensen U.H."/>
            <person name="Larsen T.O."/>
            <person name="Devries R.P."/>
            <person name="Grigoriev I.V."/>
            <person name="Machida M."/>
            <person name="Baker S.E."/>
            <person name="Andersen M.R."/>
        </authorList>
    </citation>
    <scope>NUCLEOTIDE SEQUENCE [LARGE SCALE GENOMIC DNA]</scope>
    <source>
        <strain evidence="7 8">CBS 151.66</strain>
    </source>
</reference>
<keyword evidence="4" id="KW-0539">Nucleus</keyword>
<dbReference type="SUPFAM" id="SSF57701">
    <property type="entry name" value="Zn2/Cys6 DNA-binding domain"/>
    <property type="match status" value="1"/>
</dbReference>
<dbReference type="GO" id="GO:0000981">
    <property type="term" value="F:DNA-binding transcription factor activity, RNA polymerase II-specific"/>
    <property type="evidence" value="ECO:0007669"/>
    <property type="project" value="InterPro"/>
</dbReference>
<organism evidence="7 8">
    <name type="scientific">Aspergillus leporis</name>
    <dbReference type="NCBI Taxonomy" id="41062"/>
    <lineage>
        <taxon>Eukaryota</taxon>
        <taxon>Fungi</taxon>
        <taxon>Dikarya</taxon>
        <taxon>Ascomycota</taxon>
        <taxon>Pezizomycotina</taxon>
        <taxon>Eurotiomycetes</taxon>
        <taxon>Eurotiomycetidae</taxon>
        <taxon>Eurotiales</taxon>
        <taxon>Aspergillaceae</taxon>
        <taxon>Aspergillus</taxon>
        <taxon>Aspergillus subgen. Circumdati</taxon>
    </lineage>
</organism>
<dbReference type="Pfam" id="PF00172">
    <property type="entry name" value="Zn_clus"/>
    <property type="match status" value="1"/>
</dbReference>
<evidence type="ECO:0000256" key="3">
    <source>
        <dbReference type="ARBA" id="ARBA00023163"/>
    </source>
</evidence>
<name>A0A5N5WK90_9EURO</name>
<dbReference type="CDD" id="cd00067">
    <property type="entry name" value="GAL4"/>
    <property type="match status" value="1"/>
</dbReference>
<protein>
    <recommendedName>
        <fullName evidence="6">Zn(2)-C6 fungal-type domain-containing protein</fullName>
    </recommendedName>
</protein>
<dbReference type="InterPro" id="IPR001138">
    <property type="entry name" value="Zn2Cys6_DnaBD"/>
</dbReference>
<dbReference type="AlphaFoldDB" id="A0A5N5WK90"/>
<proteinExistence type="predicted"/>
<dbReference type="GO" id="GO:0009893">
    <property type="term" value="P:positive regulation of metabolic process"/>
    <property type="evidence" value="ECO:0007669"/>
    <property type="project" value="UniProtKB-ARBA"/>
</dbReference>
<accession>A0A5N5WK90</accession>
<dbReference type="PROSITE" id="PS50048">
    <property type="entry name" value="ZN2_CY6_FUNGAL_2"/>
    <property type="match status" value="1"/>
</dbReference>
<gene>
    <name evidence="7" type="ORF">BDV29DRAFT_183709</name>
</gene>
<evidence type="ECO:0000256" key="1">
    <source>
        <dbReference type="ARBA" id="ARBA00023015"/>
    </source>
</evidence>